<comment type="similarity">
    <text evidence="6">Belongs to the metallophosphoesterase superfamily. Purple acid phosphatase family.</text>
</comment>
<comment type="caution">
    <text evidence="12">The sequence shown here is derived from an EMBL/GenBank/DDBJ whole genome shotgun (WGS) entry which is preliminary data.</text>
</comment>
<keyword evidence="3" id="KW-0964">Secreted</keyword>
<dbReference type="Proteomes" id="UP001516023">
    <property type="component" value="Unassembled WGS sequence"/>
</dbReference>
<dbReference type="InterPro" id="IPR008963">
    <property type="entry name" value="Purple_acid_Pase-like_N"/>
</dbReference>
<keyword evidence="8" id="KW-1133">Transmembrane helix</keyword>
<feature type="domain" description="Purple acid phosphatase N-terminal" evidence="11">
    <location>
        <begin position="295"/>
        <end position="414"/>
    </location>
</feature>
<evidence type="ECO:0000313" key="12">
    <source>
        <dbReference type="EMBL" id="KAL3781293.1"/>
    </source>
</evidence>
<organism evidence="12 13">
    <name type="scientific">Cyclotella cryptica</name>
    <dbReference type="NCBI Taxonomy" id="29204"/>
    <lineage>
        <taxon>Eukaryota</taxon>
        <taxon>Sar</taxon>
        <taxon>Stramenopiles</taxon>
        <taxon>Ochrophyta</taxon>
        <taxon>Bacillariophyta</taxon>
        <taxon>Coscinodiscophyceae</taxon>
        <taxon>Thalassiosirophycidae</taxon>
        <taxon>Stephanodiscales</taxon>
        <taxon>Stephanodiscaceae</taxon>
        <taxon>Cyclotella</taxon>
    </lineage>
</organism>
<proteinExistence type="inferred from homology"/>
<accession>A0ABD3P1F1</accession>
<name>A0ABD3P1F1_9STRA</name>
<keyword evidence="8" id="KW-0472">Membrane</keyword>
<reference evidence="12 13" key="1">
    <citation type="journal article" date="2020" name="G3 (Bethesda)">
        <title>Improved Reference Genome for Cyclotella cryptica CCMP332, a Model for Cell Wall Morphogenesis, Salinity Adaptation, and Lipid Production in Diatoms (Bacillariophyta).</title>
        <authorList>
            <person name="Roberts W.R."/>
            <person name="Downey K.M."/>
            <person name="Ruck E.C."/>
            <person name="Traller J.C."/>
            <person name="Alverson A.J."/>
        </authorList>
    </citation>
    <scope>NUCLEOTIDE SEQUENCE [LARGE SCALE GENOMIC DNA]</scope>
    <source>
        <strain evidence="12 13">CCMP332</strain>
    </source>
</reference>
<feature type="region of interest" description="Disordered" evidence="7">
    <location>
        <begin position="133"/>
        <end position="152"/>
    </location>
</feature>
<dbReference type="CDD" id="cd00839">
    <property type="entry name" value="MPP_PAPs"/>
    <property type="match status" value="1"/>
</dbReference>
<protein>
    <recommendedName>
        <fullName evidence="6">Purple acid phosphatase</fullName>
        <ecNumber evidence="6">3.1.3.2</ecNumber>
    </recommendedName>
</protein>
<feature type="compositionally biased region" description="Low complexity" evidence="7">
    <location>
        <begin position="218"/>
        <end position="231"/>
    </location>
</feature>
<evidence type="ECO:0000256" key="6">
    <source>
        <dbReference type="RuleBase" id="RU361203"/>
    </source>
</evidence>
<dbReference type="InterPro" id="IPR015914">
    <property type="entry name" value="PAPs_N"/>
</dbReference>
<keyword evidence="8" id="KW-0812">Transmembrane</keyword>
<evidence type="ECO:0000313" key="13">
    <source>
        <dbReference type="Proteomes" id="UP001516023"/>
    </source>
</evidence>
<dbReference type="Pfam" id="PF16656">
    <property type="entry name" value="Pur_ac_phosph_N"/>
    <property type="match status" value="1"/>
</dbReference>
<evidence type="ECO:0000256" key="5">
    <source>
        <dbReference type="ARBA" id="ARBA00023180"/>
    </source>
</evidence>
<feature type="domain" description="Calcineurin-like phosphoesterase" evidence="9">
    <location>
        <begin position="468"/>
        <end position="684"/>
    </location>
</feature>
<dbReference type="InterPro" id="IPR025733">
    <property type="entry name" value="PAPs_C"/>
</dbReference>
<evidence type="ECO:0000256" key="7">
    <source>
        <dbReference type="SAM" id="MobiDB-lite"/>
    </source>
</evidence>
<feature type="transmembrane region" description="Helical" evidence="8">
    <location>
        <begin position="56"/>
        <end position="77"/>
    </location>
</feature>
<dbReference type="SUPFAM" id="SSF56300">
    <property type="entry name" value="Metallo-dependent phosphatases"/>
    <property type="match status" value="1"/>
</dbReference>
<evidence type="ECO:0000256" key="2">
    <source>
        <dbReference type="ARBA" id="ARBA00011738"/>
    </source>
</evidence>
<evidence type="ECO:0000259" key="11">
    <source>
        <dbReference type="Pfam" id="PF16656"/>
    </source>
</evidence>
<comment type="catalytic activity">
    <reaction evidence="6">
        <text>a phosphate monoester + H2O = an alcohol + phosphate</text>
        <dbReference type="Rhea" id="RHEA:15017"/>
        <dbReference type="ChEBI" id="CHEBI:15377"/>
        <dbReference type="ChEBI" id="CHEBI:30879"/>
        <dbReference type="ChEBI" id="CHEBI:43474"/>
        <dbReference type="ChEBI" id="CHEBI:67140"/>
        <dbReference type="EC" id="3.1.3.2"/>
    </reaction>
</comment>
<evidence type="ECO:0000259" key="9">
    <source>
        <dbReference type="Pfam" id="PF00149"/>
    </source>
</evidence>
<dbReference type="AlphaFoldDB" id="A0ABD3P1F1"/>
<dbReference type="PANTHER" id="PTHR45778">
    <property type="entry name" value="PURPLE ACID PHOSPHATASE-RELATED"/>
    <property type="match status" value="1"/>
</dbReference>
<keyword evidence="4" id="KW-0732">Signal</keyword>
<dbReference type="SUPFAM" id="SSF49363">
    <property type="entry name" value="Purple acid phosphatase, N-terminal domain"/>
    <property type="match status" value="1"/>
</dbReference>
<dbReference type="Pfam" id="PF00149">
    <property type="entry name" value="Metallophos"/>
    <property type="match status" value="1"/>
</dbReference>
<dbReference type="EC" id="3.1.3.2" evidence="6"/>
<feature type="compositionally biased region" description="Polar residues" evidence="7">
    <location>
        <begin position="207"/>
        <end position="217"/>
    </location>
</feature>
<feature type="region of interest" description="Disordered" evidence="7">
    <location>
        <begin position="206"/>
        <end position="238"/>
    </location>
</feature>
<comment type="subcellular location">
    <subcellularLocation>
        <location evidence="1">Secreted</location>
    </subcellularLocation>
</comment>
<dbReference type="Pfam" id="PF14008">
    <property type="entry name" value="Metallophos_C"/>
    <property type="match status" value="1"/>
</dbReference>
<evidence type="ECO:0000259" key="10">
    <source>
        <dbReference type="Pfam" id="PF14008"/>
    </source>
</evidence>
<sequence>MSAMCDEWTESSAAAPLLPAAGDEAEHGVPSVAGSATTSPLEINEDERQPRGFPTLCLILTPIAVLVPLLFVLASLLPPPPPHEPPAQRRRQRQHRVPAAPTLLGFLDHGGRILDARDNELYRQLQRGTFREAWRSDDGDDNGASLRQSPFDLRASRDQVQFGQELRLAWQHVQHSQDIVMAMHCPAHNDADPTQFIDAATLDQVRATHSSHQNPRHNNNSSSSNNNNNNNNDDDQLDHWIIPSFPVVRADSCRFVMYKKDQHPNDHHQNSSQYHYFSTLATTQPISLAAAQEMPTAIHLGLASDPNARYIQFSTGIAGKPIVEIAQRNPHHNNDNAEPEPLQWTKLTGSTTTYSANDMCQSPANNQEAGAFVPPGYLHTVKATHLHVDSQYVYRAGLAMGQGVRWSEYFEFHTDAVTTVRDPTPNSGTTTPPALLTFLALGDQGCEQQRLYEAPATSPADSYRRSLDLHHVRPGQAAARDVANLITSIVQNQTISSIHHIGDLSYANGAGHLWDVYMSMIQPYASRVPIVVAVGNHEYDHTDGGDNGKDPSGVTSRDGFQPYWGDFGEDSGGECGVPLSKRFAVPENGNGVYWYSFEQLLVHTIVLSSEHNLTADSPQYEWLNQDLQSVNRTTTPWLIVEMHRPMYDKYQQDDTIAVAMEYEIEDVLYEHNVDIVLSAHFHSYLRTCDGLFRGKCNNGGPIHITVGTGGAPLDGGGSHANSPWIEKYDATHWGVGKASVLDGSSLRWEFVALGGNVEDEFLITRNRR</sequence>
<feature type="region of interest" description="Disordered" evidence="7">
    <location>
        <begin position="24"/>
        <end position="47"/>
    </location>
</feature>
<dbReference type="InterPro" id="IPR029052">
    <property type="entry name" value="Metallo-depent_PP-like"/>
</dbReference>
<keyword evidence="5" id="KW-0325">Glycoprotein</keyword>
<dbReference type="GO" id="GO:0003993">
    <property type="term" value="F:acid phosphatase activity"/>
    <property type="evidence" value="ECO:0007669"/>
    <property type="project" value="UniProtKB-EC"/>
</dbReference>
<keyword evidence="6" id="KW-0378">Hydrolase</keyword>
<feature type="domain" description="Purple acid phosphatase C-terminal" evidence="10">
    <location>
        <begin position="700"/>
        <end position="760"/>
    </location>
</feature>
<dbReference type="Gene3D" id="2.60.40.380">
    <property type="entry name" value="Purple acid phosphatase-like, N-terminal"/>
    <property type="match status" value="1"/>
</dbReference>
<dbReference type="EMBL" id="JABMIG020000321">
    <property type="protein sequence ID" value="KAL3781293.1"/>
    <property type="molecule type" value="Genomic_DNA"/>
</dbReference>
<comment type="subunit">
    <text evidence="2">Homodimer.</text>
</comment>
<evidence type="ECO:0000256" key="4">
    <source>
        <dbReference type="ARBA" id="ARBA00022729"/>
    </source>
</evidence>
<dbReference type="InterPro" id="IPR041792">
    <property type="entry name" value="MPP_PAP"/>
</dbReference>
<dbReference type="GO" id="GO:0005576">
    <property type="term" value="C:extracellular region"/>
    <property type="evidence" value="ECO:0007669"/>
    <property type="project" value="UniProtKB-SubCell"/>
</dbReference>
<gene>
    <name evidence="12" type="ORF">HJC23_006517</name>
</gene>
<dbReference type="PANTHER" id="PTHR45778:SF7">
    <property type="entry name" value="PURPLE ACID PHOSPHATASE"/>
    <property type="match status" value="1"/>
</dbReference>
<dbReference type="InterPro" id="IPR004843">
    <property type="entry name" value="Calcineurin-like_PHP"/>
</dbReference>
<evidence type="ECO:0000256" key="8">
    <source>
        <dbReference type="SAM" id="Phobius"/>
    </source>
</evidence>
<dbReference type="Gene3D" id="3.60.21.10">
    <property type="match status" value="1"/>
</dbReference>
<keyword evidence="13" id="KW-1185">Reference proteome</keyword>
<evidence type="ECO:0000256" key="3">
    <source>
        <dbReference type="ARBA" id="ARBA00022525"/>
    </source>
</evidence>
<evidence type="ECO:0000256" key="1">
    <source>
        <dbReference type="ARBA" id="ARBA00004613"/>
    </source>
</evidence>